<dbReference type="EMBL" id="JABFDN010000002">
    <property type="protein sequence ID" value="NPU65032.1"/>
    <property type="molecule type" value="Genomic_DNA"/>
</dbReference>
<dbReference type="PROSITE" id="PS00211">
    <property type="entry name" value="ABC_TRANSPORTER_1"/>
    <property type="match status" value="1"/>
</dbReference>
<evidence type="ECO:0000313" key="8">
    <source>
        <dbReference type="Proteomes" id="UP000886476"/>
    </source>
</evidence>
<keyword evidence="2" id="KW-0813">Transport</keyword>
<name>A0ABX2CCF5_9BRAD</name>
<dbReference type="Pfam" id="PF00005">
    <property type="entry name" value="ABC_tran"/>
    <property type="match status" value="1"/>
</dbReference>
<dbReference type="InterPro" id="IPR003439">
    <property type="entry name" value="ABC_transporter-like_ATP-bd"/>
</dbReference>
<sequence>MSDVVLAATDLVHHLGQGAGRVQALKGVSLALKGGELVLLMGPSGSGKTTLLSILGCLMTPDAGTVHVGGHAVAGLDSEALAKLRRERIGFIFQSYHLFPTLNAEDNVRLALDVRGERARTAKAAAREVLGTVGLGHKRKSLPRALSGGEQQRVAIARAIVGKTQVILADEPTGALDTANGQAIMTLLADIAKDPSRAVLVVTHDPRILPFASRVVHIEDGRIVREEAVTESMKKVSNA</sequence>
<evidence type="ECO:0000313" key="7">
    <source>
        <dbReference type="EMBL" id="NPU65032.1"/>
    </source>
</evidence>
<comment type="function">
    <text evidence="5">Involved in beta-(1--&gt;2)glucan export. Transmembrane domains (TMD) form a pore in the inner membrane and the ATP-binding domain (NBD) is responsible for energy generation.</text>
</comment>
<comment type="caution">
    <text evidence="7">The sequence shown here is derived from an EMBL/GenBank/DDBJ whole genome shotgun (WGS) entry which is preliminary data.</text>
</comment>
<protein>
    <submittedName>
        <fullName evidence="7">ABC transporter ATP-binding protein</fullName>
    </submittedName>
</protein>
<dbReference type="Proteomes" id="UP000886476">
    <property type="component" value="Unassembled WGS sequence"/>
</dbReference>
<dbReference type="PANTHER" id="PTHR42798:SF6">
    <property type="entry name" value="CELL DIVISION ATP-BINDING PROTEIN FTSE"/>
    <property type="match status" value="1"/>
</dbReference>
<dbReference type="RefSeq" id="WP_172110115.1">
    <property type="nucleotide sequence ID" value="NZ_JABFDN010000002.1"/>
</dbReference>
<dbReference type="InterPro" id="IPR017911">
    <property type="entry name" value="MacB-like_ATP-bd"/>
</dbReference>
<comment type="similarity">
    <text evidence="1">Belongs to the ABC transporter superfamily.</text>
</comment>
<evidence type="ECO:0000259" key="6">
    <source>
        <dbReference type="PROSITE" id="PS50893"/>
    </source>
</evidence>
<keyword evidence="3" id="KW-0547">Nucleotide-binding</keyword>
<evidence type="ECO:0000256" key="3">
    <source>
        <dbReference type="ARBA" id="ARBA00022741"/>
    </source>
</evidence>
<dbReference type="SMART" id="SM00382">
    <property type="entry name" value="AAA"/>
    <property type="match status" value="1"/>
</dbReference>
<dbReference type="InterPro" id="IPR017871">
    <property type="entry name" value="ABC_transporter-like_CS"/>
</dbReference>
<keyword evidence="8" id="KW-1185">Reference proteome</keyword>
<feature type="domain" description="ABC transporter" evidence="6">
    <location>
        <begin position="6"/>
        <end position="239"/>
    </location>
</feature>
<proteinExistence type="inferred from homology"/>
<dbReference type="GO" id="GO:0005524">
    <property type="term" value="F:ATP binding"/>
    <property type="evidence" value="ECO:0007669"/>
    <property type="project" value="UniProtKB-KW"/>
</dbReference>
<accession>A0ABX2CCF5</accession>
<reference evidence="7" key="1">
    <citation type="submission" date="2020-05" db="EMBL/GenBank/DDBJ databases">
        <title>Nod-independent and nitrogen-fixing Bradyrhizobium aeschynomene sp. nov. isolated from nodules of Aeschynomene indica.</title>
        <authorList>
            <person name="Zhang Z."/>
        </authorList>
    </citation>
    <scope>NUCLEOTIDE SEQUENCE</scope>
    <source>
        <strain evidence="7">83012</strain>
    </source>
</reference>
<dbReference type="Gene3D" id="3.40.50.300">
    <property type="entry name" value="P-loop containing nucleotide triphosphate hydrolases"/>
    <property type="match status" value="1"/>
</dbReference>
<evidence type="ECO:0000256" key="4">
    <source>
        <dbReference type="ARBA" id="ARBA00022840"/>
    </source>
</evidence>
<dbReference type="InterPro" id="IPR003593">
    <property type="entry name" value="AAA+_ATPase"/>
</dbReference>
<organism evidence="7 8">
    <name type="scientific">Bradyrhizobium aeschynomenes</name>
    <dbReference type="NCBI Taxonomy" id="2734909"/>
    <lineage>
        <taxon>Bacteria</taxon>
        <taxon>Pseudomonadati</taxon>
        <taxon>Pseudomonadota</taxon>
        <taxon>Alphaproteobacteria</taxon>
        <taxon>Hyphomicrobiales</taxon>
        <taxon>Nitrobacteraceae</taxon>
        <taxon>Bradyrhizobium</taxon>
    </lineage>
</organism>
<dbReference type="InterPro" id="IPR027417">
    <property type="entry name" value="P-loop_NTPase"/>
</dbReference>
<dbReference type="PROSITE" id="PS50893">
    <property type="entry name" value="ABC_TRANSPORTER_2"/>
    <property type="match status" value="1"/>
</dbReference>
<evidence type="ECO:0000256" key="1">
    <source>
        <dbReference type="ARBA" id="ARBA00005417"/>
    </source>
</evidence>
<evidence type="ECO:0000256" key="5">
    <source>
        <dbReference type="ARBA" id="ARBA00024722"/>
    </source>
</evidence>
<dbReference type="PANTHER" id="PTHR42798">
    <property type="entry name" value="LIPOPROTEIN-RELEASING SYSTEM ATP-BINDING PROTEIN LOLD"/>
    <property type="match status" value="1"/>
</dbReference>
<dbReference type="SUPFAM" id="SSF52540">
    <property type="entry name" value="P-loop containing nucleoside triphosphate hydrolases"/>
    <property type="match status" value="1"/>
</dbReference>
<evidence type="ECO:0000256" key="2">
    <source>
        <dbReference type="ARBA" id="ARBA00022448"/>
    </source>
</evidence>
<dbReference type="CDD" id="cd03255">
    <property type="entry name" value="ABC_MJ0796_LolCDE_FtsE"/>
    <property type="match status" value="1"/>
</dbReference>
<gene>
    <name evidence="7" type="ORF">HL667_08510</name>
</gene>
<keyword evidence="4 7" id="KW-0067">ATP-binding</keyword>